<evidence type="ECO:0000313" key="1">
    <source>
        <dbReference type="EMBL" id="KAJ4333844.1"/>
    </source>
</evidence>
<dbReference type="AlphaFoldDB" id="A0A9W8WVX0"/>
<evidence type="ECO:0000313" key="2">
    <source>
        <dbReference type="Proteomes" id="UP001140562"/>
    </source>
</evidence>
<dbReference type="Proteomes" id="UP001140562">
    <property type="component" value="Unassembled WGS sequence"/>
</dbReference>
<gene>
    <name evidence="1" type="ORF">N0V87_007320</name>
</gene>
<dbReference type="OrthoDB" id="194443at2759"/>
<organism evidence="1 2">
    <name type="scientific">Didymella glomerata</name>
    <dbReference type="NCBI Taxonomy" id="749621"/>
    <lineage>
        <taxon>Eukaryota</taxon>
        <taxon>Fungi</taxon>
        <taxon>Dikarya</taxon>
        <taxon>Ascomycota</taxon>
        <taxon>Pezizomycotina</taxon>
        <taxon>Dothideomycetes</taxon>
        <taxon>Pleosporomycetidae</taxon>
        <taxon>Pleosporales</taxon>
        <taxon>Pleosporineae</taxon>
        <taxon>Didymellaceae</taxon>
        <taxon>Didymella</taxon>
    </lineage>
</organism>
<reference evidence="1" key="1">
    <citation type="submission" date="2022-10" db="EMBL/GenBank/DDBJ databases">
        <title>Tapping the CABI collections for fungal endophytes: first genome assemblies for Collariella, Neodidymelliopsis, Ascochyta clinopodiicola, Didymella pomorum, Didymosphaeria variabile, Neocosmospora piperis and Neocucurbitaria cava.</title>
        <authorList>
            <person name="Hill R."/>
        </authorList>
    </citation>
    <scope>NUCLEOTIDE SEQUENCE</scope>
    <source>
        <strain evidence="1">IMI 360193</strain>
    </source>
</reference>
<comment type="caution">
    <text evidence="1">The sequence shown here is derived from an EMBL/GenBank/DDBJ whole genome shotgun (WGS) entry which is preliminary data.</text>
</comment>
<proteinExistence type="predicted"/>
<dbReference type="EMBL" id="JAPEUV010000087">
    <property type="protein sequence ID" value="KAJ4333844.1"/>
    <property type="molecule type" value="Genomic_DNA"/>
</dbReference>
<sequence length="179" mass="21551">MVATTAGDEKKPFRIEYVLNSGNMMKIYTKQPPSFETHYRNLEFEKEVDLEILRIKACVFADRFLASEFARAMRHRLIFRIIHCESVRWPMMVYAFENLPEDDQILQLLVDKQLRQAEIVMEFENDRSRDFILRAMRTYAKWETRYEEVPQPKDCDYHDHATEEERTECEVQVEKQLSD</sequence>
<protein>
    <submittedName>
        <fullName evidence="1">Uncharacterized protein</fullName>
    </submittedName>
</protein>
<accession>A0A9W8WVX0</accession>
<name>A0A9W8WVX0_9PLEO</name>
<keyword evidence="2" id="KW-1185">Reference proteome</keyword>